<evidence type="ECO:0000256" key="3">
    <source>
        <dbReference type="ARBA" id="ARBA00020121"/>
    </source>
</evidence>
<comment type="similarity">
    <text evidence="2">Belongs to the UTP11 family.</text>
</comment>
<organism evidence="8 9">
    <name type="scientific">Rotaria magnacalcarata</name>
    <dbReference type="NCBI Taxonomy" id="392030"/>
    <lineage>
        <taxon>Eukaryota</taxon>
        <taxon>Metazoa</taxon>
        <taxon>Spiralia</taxon>
        <taxon>Gnathifera</taxon>
        <taxon>Rotifera</taxon>
        <taxon>Eurotatoria</taxon>
        <taxon>Bdelloidea</taxon>
        <taxon>Philodinida</taxon>
        <taxon>Philodinidae</taxon>
        <taxon>Rotaria</taxon>
    </lineage>
</organism>
<keyword evidence="5" id="KW-0539">Nucleus</keyword>
<dbReference type="PANTHER" id="PTHR12838">
    <property type="entry name" value="U3 SMALL NUCLEOLAR RNA-ASSOCIATED PROTEIN 11"/>
    <property type="match status" value="1"/>
</dbReference>
<evidence type="ECO:0000313" key="8">
    <source>
        <dbReference type="EMBL" id="CAF4440632.1"/>
    </source>
</evidence>
<dbReference type="AlphaFoldDB" id="A0A8S2WAF8"/>
<dbReference type="EMBL" id="CAJOBH010064263">
    <property type="protein sequence ID" value="CAF4440632.1"/>
    <property type="molecule type" value="Genomic_DNA"/>
</dbReference>
<sequence>MERKKIDKLQTSSHLIDSEYRPSKSHIFFVDSQKQVEKFDPVKQMRTHPSLINRRSNRLTIEQLKSTKINLDEQQINKFQKMRKKKYSDLQKRIEREKKLEQVESAMEDKLLLKNPKQDDDDDAFWSDNENEKSNEKKKTKMSLISFNNKVTDLEKSVKRSKVRSIRKLTRQIENERKKNPDDERTIRKVKRIIEEIHQIRKLPNKDVVLFAMENEGTIAEVLQKCKCDFDNFINKALQPFVVTVE</sequence>
<dbReference type="GO" id="GO:0006364">
    <property type="term" value="P:rRNA processing"/>
    <property type="evidence" value="ECO:0007669"/>
    <property type="project" value="UniProtKB-KW"/>
</dbReference>
<protein>
    <recommendedName>
        <fullName evidence="3">Probable U3 small nucleolar RNA-associated protein 11</fullName>
    </recommendedName>
</protein>
<dbReference type="GO" id="GO:0032040">
    <property type="term" value="C:small-subunit processome"/>
    <property type="evidence" value="ECO:0007669"/>
    <property type="project" value="InterPro"/>
</dbReference>
<evidence type="ECO:0000256" key="2">
    <source>
        <dbReference type="ARBA" id="ARBA00008105"/>
    </source>
</evidence>
<dbReference type="Proteomes" id="UP000681967">
    <property type="component" value="Unassembled WGS sequence"/>
</dbReference>
<dbReference type="PANTHER" id="PTHR12838:SF0">
    <property type="entry name" value="U3 SMALL NUCLEOLAR RNA-ASSOCIATED PROTEIN 11-RELATED"/>
    <property type="match status" value="1"/>
</dbReference>
<evidence type="ECO:0000256" key="5">
    <source>
        <dbReference type="ARBA" id="ARBA00023242"/>
    </source>
</evidence>
<dbReference type="InterPro" id="IPR007144">
    <property type="entry name" value="SSU_processome_Utp11"/>
</dbReference>
<evidence type="ECO:0000256" key="7">
    <source>
        <dbReference type="SAM" id="MobiDB-lite"/>
    </source>
</evidence>
<evidence type="ECO:0000256" key="6">
    <source>
        <dbReference type="SAM" id="Coils"/>
    </source>
</evidence>
<reference evidence="8" key="1">
    <citation type="submission" date="2021-02" db="EMBL/GenBank/DDBJ databases">
        <authorList>
            <person name="Nowell W R."/>
        </authorList>
    </citation>
    <scope>NUCLEOTIDE SEQUENCE</scope>
</reference>
<feature type="coiled-coil region" evidence="6">
    <location>
        <begin position="159"/>
        <end position="186"/>
    </location>
</feature>
<feature type="region of interest" description="Disordered" evidence="7">
    <location>
        <begin position="111"/>
        <end position="139"/>
    </location>
</feature>
<evidence type="ECO:0000313" key="9">
    <source>
        <dbReference type="Proteomes" id="UP000681967"/>
    </source>
</evidence>
<keyword evidence="6" id="KW-0175">Coiled coil</keyword>
<comment type="subcellular location">
    <subcellularLocation>
        <location evidence="1">Nucleus</location>
        <location evidence="1">Nucleolus</location>
    </subcellularLocation>
</comment>
<keyword evidence="4" id="KW-0698">rRNA processing</keyword>
<proteinExistence type="inferred from homology"/>
<evidence type="ECO:0000256" key="1">
    <source>
        <dbReference type="ARBA" id="ARBA00004604"/>
    </source>
</evidence>
<gene>
    <name evidence="8" type="ORF">BYL167_LOCUS33306</name>
</gene>
<dbReference type="Pfam" id="PF03998">
    <property type="entry name" value="Utp11"/>
    <property type="match status" value="1"/>
</dbReference>
<comment type="caution">
    <text evidence="8">The sequence shown here is derived from an EMBL/GenBank/DDBJ whole genome shotgun (WGS) entry which is preliminary data.</text>
</comment>
<accession>A0A8S2WAF8</accession>
<evidence type="ECO:0000256" key="4">
    <source>
        <dbReference type="ARBA" id="ARBA00022552"/>
    </source>
</evidence>
<name>A0A8S2WAF8_9BILA</name>